<sequence>MAAVEGPPRRLDERVGRALADSRLPEAAAELLADLGNMTVAVPVLALVAAGTAWRARRAGAFRWWLPPLTAVLTMAAVPVLVIPLKLAVDRAAPPGMDGSGYYPSGHTATAAVAYGAATLLLLPLVTGTYARRELVIGCALLNAGVGLGLVRSGYHWPLDVLGSWCLGGILLQVMILTITRSSCRSSSRTPSC</sequence>
<evidence type="ECO:0000256" key="1">
    <source>
        <dbReference type="SAM" id="Phobius"/>
    </source>
</evidence>
<evidence type="ECO:0000259" key="2">
    <source>
        <dbReference type="SMART" id="SM00014"/>
    </source>
</evidence>
<keyword evidence="1" id="KW-1133">Transmembrane helix</keyword>
<dbReference type="SMART" id="SM00014">
    <property type="entry name" value="acidPPc"/>
    <property type="match status" value="1"/>
</dbReference>
<name>S3ZKV2_9ACTN</name>
<feature type="transmembrane region" description="Helical" evidence="1">
    <location>
        <begin position="161"/>
        <end position="179"/>
    </location>
</feature>
<dbReference type="EMBL" id="AOPZ01000162">
    <property type="protein sequence ID" value="EPH43439.1"/>
    <property type="molecule type" value="Genomic_DNA"/>
</dbReference>
<dbReference type="Proteomes" id="UP000014629">
    <property type="component" value="Unassembled WGS sequence"/>
</dbReference>
<keyword evidence="1" id="KW-0472">Membrane</keyword>
<keyword evidence="4" id="KW-1185">Reference proteome</keyword>
<dbReference type="InterPro" id="IPR000326">
    <property type="entry name" value="PAP2/HPO"/>
</dbReference>
<comment type="caution">
    <text evidence="3">The sequence shown here is derived from an EMBL/GenBank/DDBJ whole genome shotgun (WGS) entry which is preliminary data.</text>
</comment>
<keyword evidence="1" id="KW-0812">Transmembrane</keyword>
<evidence type="ECO:0000313" key="3">
    <source>
        <dbReference type="EMBL" id="EPH43439.1"/>
    </source>
</evidence>
<dbReference type="Gene3D" id="1.20.144.10">
    <property type="entry name" value="Phosphatidic acid phosphatase type 2/haloperoxidase"/>
    <property type="match status" value="1"/>
</dbReference>
<evidence type="ECO:0000313" key="4">
    <source>
        <dbReference type="Proteomes" id="UP000014629"/>
    </source>
</evidence>
<dbReference type="SUPFAM" id="SSF48317">
    <property type="entry name" value="Acid phosphatase/Vanadium-dependent haloperoxidase"/>
    <property type="match status" value="1"/>
</dbReference>
<feature type="domain" description="Phosphatidic acid phosphatase type 2/haloperoxidase" evidence="2">
    <location>
        <begin position="42"/>
        <end position="176"/>
    </location>
</feature>
<dbReference type="PATRIC" id="fig|1286094.4.peg.3481"/>
<reference evidence="3 4" key="1">
    <citation type="submission" date="2013-02" db="EMBL/GenBank/DDBJ databases">
        <title>Draft Genome Sequence of Streptomyces aurantiacus, Which Produces Setomimycin.</title>
        <authorList>
            <person name="Gruening B.A."/>
            <person name="Praeg A."/>
            <person name="Erxleben A."/>
            <person name="Guenther S."/>
            <person name="Mueller M."/>
        </authorList>
    </citation>
    <scope>NUCLEOTIDE SEQUENCE [LARGE SCALE GENOMIC DNA]</scope>
    <source>
        <strain evidence="3 4">JA 4570</strain>
    </source>
</reference>
<proteinExistence type="predicted"/>
<dbReference type="AlphaFoldDB" id="S3ZKV2"/>
<organism evidence="3 4">
    <name type="scientific">Streptomyces aurantiacus JA 4570</name>
    <dbReference type="NCBI Taxonomy" id="1286094"/>
    <lineage>
        <taxon>Bacteria</taxon>
        <taxon>Bacillati</taxon>
        <taxon>Actinomycetota</taxon>
        <taxon>Actinomycetes</taxon>
        <taxon>Kitasatosporales</taxon>
        <taxon>Streptomycetaceae</taxon>
        <taxon>Streptomyces</taxon>
        <taxon>Streptomyces aurantiacus group</taxon>
    </lineage>
</organism>
<feature type="transmembrane region" description="Helical" evidence="1">
    <location>
        <begin position="66"/>
        <end position="85"/>
    </location>
</feature>
<accession>S3ZKV2</accession>
<protein>
    <recommendedName>
        <fullName evidence="2">Phosphatidic acid phosphatase type 2/haloperoxidase domain-containing protein</fullName>
    </recommendedName>
</protein>
<feature type="transmembrane region" description="Helical" evidence="1">
    <location>
        <begin position="135"/>
        <end position="155"/>
    </location>
</feature>
<dbReference type="InterPro" id="IPR036938">
    <property type="entry name" value="PAP2/HPO_sf"/>
</dbReference>
<dbReference type="Pfam" id="PF01569">
    <property type="entry name" value="PAP2"/>
    <property type="match status" value="1"/>
</dbReference>
<gene>
    <name evidence="3" type="ORF">STRAU_3518</name>
</gene>
<feature type="transmembrane region" description="Helical" evidence="1">
    <location>
        <begin position="35"/>
        <end position="54"/>
    </location>
</feature>
<feature type="transmembrane region" description="Helical" evidence="1">
    <location>
        <begin position="105"/>
        <end position="123"/>
    </location>
</feature>